<organism evidence="1 2">
    <name type="scientific">Ceratitis capitata</name>
    <name type="common">Mediterranean fruit fly</name>
    <name type="synonym">Tephritis capitata</name>
    <dbReference type="NCBI Taxonomy" id="7213"/>
    <lineage>
        <taxon>Eukaryota</taxon>
        <taxon>Metazoa</taxon>
        <taxon>Ecdysozoa</taxon>
        <taxon>Arthropoda</taxon>
        <taxon>Hexapoda</taxon>
        <taxon>Insecta</taxon>
        <taxon>Pterygota</taxon>
        <taxon>Neoptera</taxon>
        <taxon>Endopterygota</taxon>
        <taxon>Diptera</taxon>
        <taxon>Brachycera</taxon>
        <taxon>Muscomorpha</taxon>
        <taxon>Tephritoidea</taxon>
        <taxon>Tephritidae</taxon>
        <taxon>Ceratitis</taxon>
        <taxon>Ceratitis</taxon>
    </lineage>
</organism>
<protein>
    <submittedName>
        <fullName evidence="1">(Mediterranean fruit fly) hypothetical protein</fullName>
    </submittedName>
</protein>
<comment type="caution">
    <text evidence="1">The sequence shown here is derived from an EMBL/GenBank/DDBJ whole genome shotgun (WGS) entry which is preliminary data.</text>
</comment>
<evidence type="ECO:0000313" key="1">
    <source>
        <dbReference type="EMBL" id="CAD7001769.1"/>
    </source>
</evidence>
<gene>
    <name evidence="1" type="ORF">CCAP1982_LOCUS10259</name>
</gene>
<reference evidence="1" key="1">
    <citation type="submission" date="2020-11" db="EMBL/GenBank/DDBJ databases">
        <authorList>
            <person name="Whitehead M."/>
        </authorList>
    </citation>
    <scope>NUCLEOTIDE SEQUENCE</scope>
    <source>
        <strain evidence="1">EGII</strain>
    </source>
</reference>
<sequence>MQKAELDVQKQKRECRNEQIEKVTKIVGGYHSMNVEGVVEESFSLDTEVPPMSPIAIFLAFSLQGSAQHTRSI</sequence>
<evidence type="ECO:0000313" key="2">
    <source>
        <dbReference type="Proteomes" id="UP000606786"/>
    </source>
</evidence>
<dbReference type="EMBL" id="CAJHJT010000023">
    <property type="protein sequence ID" value="CAD7001769.1"/>
    <property type="molecule type" value="Genomic_DNA"/>
</dbReference>
<proteinExistence type="predicted"/>
<keyword evidence="2" id="KW-1185">Reference proteome</keyword>
<accession>A0A811URI7</accession>
<dbReference type="AlphaFoldDB" id="A0A811URI7"/>
<name>A0A811URI7_CERCA</name>
<dbReference type="Proteomes" id="UP000606786">
    <property type="component" value="Unassembled WGS sequence"/>
</dbReference>